<keyword evidence="1" id="KW-0472">Membrane</keyword>
<evidence type="ECO:0000313" key="2">
    <source>
        <dbReference type="EMBL" id="SHH20377.1"/>
    </source>
</evidence>
<evidence type="ECO:0000256" key="1">
    <source>
        <dbReference type="SAM" id="Phobius"/>
    </source>
</evidence>
<gene>
    <name evidence="2" type="ORF">SAMN05444003_2460</name>
</gene>
<organism evidence="2 3">
    <name type="scientific">Cognatiyoonia sediminum</name>
    <dbReference type="NCBI Taxonomy" id="1508389"/>
    <lineage>
        <taxon>Bacteria</taxon>
        <taxon>Pseudomonadati</taxon>
        <taxon>Pseudomonadota</taxon>
        <taxon>Alphaproteobacteria</taxon>
        <taxon>Rhodobacterales</taxon>
        <taxon>Paracoccaceae</taxon>
        <taxon>Cognatiyoonia</taxon>
    </lineage>
</organism>
<accession>A0A1M5R1U9</accession>
<keyword evidence="1" id="KW-1133">Transmembrane helix</keyword>
<keyword evidence="1" id="KW-0812">Transmembrane</keyword>
<dbReference type="RefSeq" id="WP_072901442.1">
    <property type="nucleotide sequence ID" value="NZ_FQXB01000003.1"/>
</dbReference>
<feature type="transmembrane region" description="Helical" evidence="1">
    <location>
        <begin position="68"/>
        <end position="85"/>
    </location>
</feature>
<dbReference type="AlphaFoldDB" id="A0A1M5R1U9"/>
<evidence type="ECO:0000313" key="3">
    <source>
        <dbReference type="Proteomes" id="UP000184074"/>
    </source>
</evidence>
<name>A0A1M5R1U9_9RHOB</name>
<feature type="transmembrane region" description="Helical" evidence="1">
    <location>
        <begin position="44"/>
        <end position="61"/>
    </location>
</feature>
<feature type="transmembrane region" description="Helical" evidence="1">
    <location>
        <begin position="97"/>
        <end position="119"/>
    </location>
</feature>
<dbReference type="Proteomes" id="UP000184074">
    <property type="component" value="Unassembled WGS sequence"/>
</dbReference>
<dbReference type="OrthoDB" id="7879789at2"/>
<proteinExistence type="predicted"/>
<sequence>MRSVAFVAAILAGYAAISFGLLKILWIKFGAHFYWSDHSHDVQAPLGLDAALILALILAGLSMISLRHIMPASLTVIGVLLYEYLFLHDEVHSLTQVLFAIGLISGQLITFFLNLLVAIGHDKSFKGQMVE</sequence>
<keyword evidence="3" id="KW-1185">Reference proteome</keyword>
<reference evidence="2 3" key="1">
    <citation type="submission" date="2016-11" db="EMBL/GenBank/DDBJ databases">
        <authorList>
            <person name="Jaros S."/>
            <person name="Januszkiewicz K."/>
            <person name="Wedrychowicz H."/>
        </authorList>
    </citation>
    <scope>NUCLEOTIDE SEQUENCE [LARGE SCALE GENOMIC DNA]</scope>
    <source>
        <strain evidence="2 3">DSM 28715</strain>
    </source>
</reference>
<protein>
    <submittedName>
        <fullName evidence="2">Uncharacterized protein</fullName>
    </submittedName>
</protein>
<dbReference type="EMBL" id="FQXB01000003">
    <property type="protein sequence ID" value="SHH20377.1"/>
    <property type="molecule type" value="Genomic_DNA"/>
</dbReference>